<protein>
    <submittedName>
        <fullName evidence="1">Uncharacterized protein</fullName>
    </submittedName>
</protein>
<name>L0EWM6_LIBCB</name>
<dbReference type="AlphaFoldDB" id="L0EWM6"/>
<evidence type="ECO:0000313" key="2">
    <source>
        <dbReference type="Proteomes" id="UP000010799"/>
    </source>
</evidence>
<dbReference type="EMBL" id="CP003789">
    <property type="protein sequence ID" value="AGA65028.1"/>
    <property type="molecule type" value="Genomic_DNA"/>
</dbReference>
<sequence>MISKKINEFIVASELWNHASEIRSLLQDHLSPDQKKTIQNKVDMLAARIVALAALQEGENSPIYDLLKTQGIIESKLTNLTFNEIDRLKVELEK</sequence>
<dbReference type="KEGG" id="lcc:B488_10360"/>
<gene>
    <name evidence="1" type="ordered locus">B488_10360</name>
</gene>
<accession>L0EWM6</accession>
<evidence type="ECO:0000313" key="1">
    <source>
        <dbReference type="EMBL" id="AGA65028.1"/>
    </source>
</evidence>
<keyword evidence="2" id="KW-1185">Reference proteome</keyword>
<dbReference type="RefSeq" id="WP_015273453.1">
    <property type="nucleotide sequence ID" value="NC_019907.1"/>
</dbReference>
<dbReference type="PATRIC" id="fig|1215343.11.peg.1064"/>
<organism evidence="1 2">
    <name type="scientific">Liberibacter crescens (strain BT-1)</name>
    <dbReference type="NCBI Taxonomy" id="1215343"/>
    <lineage>
        <taxon>Bacteria</taxon>
        <taxon>Pseudomonadati</taxon>
        <taxon>Pseudomonadota</taxon>
        <taxon>Alphaproteobacteria</taxon>
        <taxon>Hyphomicrobiales</taxon>
        <taxon>Rhizobiaceae</taxon>
        <taxon>Liberibacter</taxon>
    </lineage>
</organism>
<reference evidence="1 2" key="1">
    <citation type="journal article" date="2012" name="Stand. Genomic Sci.">
        <title>Complete genome sequence of Liberibacter crescens BT-1.</title>
        <authorList>
            <person name="Leonard M.T."/>
            <person name="Fagen J.R."/>
            <person name="Davis-Richardson A.G."/>
            <person name="Davis M.J."/>
            <person name="Triplett E.W."/>
        </authorList>
    </citation>
    <scope>NUCLEOTIDE SEQUENCE [LARGE SCALE GENOMIC DNA]</scope>
    <source>
        <strain evidence="1 2">BT-1</strain>
    </source>
</reference>
<dbReference type="HOGENOM" id="CLU_2382666_0_0_5"/>
<dbReference type="Proteomes" id="UP000010799">
    <property type="component" value="Chromosome"/>
</dbReference>
<proteinExistence type="predicted"/>